<evidence type="ECO:0000259" key="6">
    <source>
        <dbReference type="PROSITE" id="PS50089"/>
    </source>
</evidence>
<feature type="domain" description="RING-type" evidence="6">
    <location>
        <begin position="456"/>
        <end position="495"/>
    </location>
</feature>
<dbReference type="Pfam" id="PF13445">
    <property type="entry name" value="zf-RING_UBOX"/>
    <property type="match status" value="1"/>
</dbReference>
<accession>A0AAD5KK53</accession>
<feature type="compositionally biased region" description="Acidic residues" evidence="5">
    <location>
        <begin position="227"/>
        <end position="248"/>
    </location>
</feature>
<evidence type="ECO:0000313" key="8">
    <source>
        <dbReference type="EMBL" id="KAI9274548.1"/>
    </source>
</evidence>
<dbReference type="InterPro" id="IPR027370">
    <property type="entry name" value="Znf-RING_euk"/>
</dbReference>
<dbReference type="InterPro" id="IPR013083">
    <property type="entry name" value="Znf_RING/FYVE/PHD"/>
</dbReference>
<dbReference type="GO" id="GO:0008270">
    <property type="term" value="F:zinc ion binding"/>
    <property type="evidence" value="ECO:0007669"/>
    <property type="project" value="UniProtKB-KW"/>
</dbReference>
<dbReference type="InterPro" id="IPR017907">
    <property type="entry name" value="Znf_RING_CS"/>
</dbReference>
<evidence type="ECO:0000313" key="9">
    <source>
        <dbReference type="Proteomes" id="UP001209540"/>
    </source>
</evidence>
<evidence type="ECO:0000259" key="7">
    <source>
        <dbReference type="PROSITE" id="PS51382"/>
    </source>
</evidence>
<sequence length="567" mass="65489">MKFGKQLENEAEDIPSEWRPYLIRYKALKKLIAKVAMEIERRGLSATFLRECLKNNNSDNENGPKIRYYFAGEPPNVHPCIQFIYDPGQSRIDELLHRVVAKDSEEGSTTNDKRPKLHYRRTENDTDFFTLIRNADTVPPCPDSDEVESCSGSDVESVRSNDATSISSAKRRQSDAAILFRELMNHTLPSDRITELTTDGEIEIVSSPKEEKRKRKEKKDKNVESSNDVDENGSTDEDTGGDENEDDTASTPKKAMRSLVIELERDDEFFSALMEELDQAAVLQDINSQQFEHDVNELERRMAKVASPNHVSDMYAWRNIFNLYMDAQIFRGKVESDRSIRSVQKSKDQMEWFTSQLKNKNILSQLKSKASKDTFEQFIALNTELITMKHYQLLNQTAVTKILKKHDKRSGLTASSSFPTFIQNTHFFNVKLADILCASLLNRLMTIIPQPDDYLCPVCMMVAWRPIRLVCGHVFCVRCLIKAQRKKMANCPMCRRKNAVKIASSGNLDMPMQNFLKQYFPREIKQKKREAEHEQALEDIQAMTGRKYTEEQLMRMNQQHDHQCHIM</sequence>
<evidence type="ECO:0000256" key="5">
    <source>
        <dbReference type="SAM" id="MobiDB-lite"/>
    </source>
</evidence>
<proteinExistence type="predicted"/>
<keyword evidence="2 4" id="KW-0863">Zinc-finger</keyword>
<dbReference type="PANTHER" id="PTHR23327:SF51">
    <property type="entry name" value="TRANSCRIPTIONAL REGULATOR OF YEAST FORM ADHERENCE 3"/>
    <property type="match status" value="1"/>
</dbReference>
<comment type="caution">
    <text evidence="8">The sequence shown here is derived from an EMBL/GenBank/DDBJ whole genome shotgun (WGS) entry which is preliminary data.</text>
</comment>
<dbReference type="Gene3D" id="3.30.40.10">
    <property type="entry name" value="Zinc/RING finger domain, C3HC4 (zinc finger)"/>
    <property type="match status" value="1"/>
</dbReference>
<dbReference type="InterPro" id="IPR004331">
    <property type="entry name" value="SPX_dom"/>
</dbReference>
<dbReference type="CDD" id="cd23137">
    <property type="entry name" value="RING-HC_TRY3-like"/>
    <property type="match status" value="1"/>
</dbReference>
<dbReference type="PROSITE" id="PS50089">
    <property type="entry name" value="ZF_RING_2"/>
    <property type="match status" value="1"/>
</dbReference>
<dbReference type="SUPFAM" id="SSF57850">
    <property type="entry name" value="RING/U-box"/>
    <property type="match status" value="1"/>
</dbReference>
<dbReference type="PROSITE" id="PS51382">
    <property type="entry name" value="SPX"/>
    <property type="match status" value="1"/>
</dbReference>
<dbReference type="InterPro" id="IPR001841">
    <property type="entry name" value="Znf_RING"/>
</dbReference>
<evidence type="ECO:0000256" key="2">
    <source>
        <dbReference type="ARBA" id="ARBA00022771"/>
    </source>
</evidence>
<dbReference type="SMART" id="SM00184">
    <property type="entry name" value="RING"/>
    <property type="match status" value="1"/>
</dbReference>
<dbReference type="AlphaFoldDB" id="A0AAD5KK53"/>
<gene>
    <name evidence="8" type="ORF">BDA99DRAFT_497868</name>
</gene>
<organism evidence="8 9">
    <name type="scientific">Phascolomyces articulosus</name>
    <dbReference type="NCBI Taxonomy" id="60185"/>
    <lineage>
        <taxon>Eukaryota</taxon>
        <taxon>Fungi</taxon>
        <taxon>Fungi incertae sedis</taxon>
        <taxon>Mucoromycota</taxon>
        <taxon>Mucoromycotina</taxon>
        <taxon>Mucoromycetes</taxon>
        <taxon>Mucorales</taxon>
        <taxon>Lichtheimiaceae</taxon>
        <taxon>Phascolomyces</taxon>
    </lineage>
</organism>
<dbReference type="EMBL" id="JAIXMP010000004">
    <property type="protein sequence ID" value="KAI9274548.1"/>
    <property type="molecule type" value="Genomic_DNA"/>
</dbReference>
<keyword evidence="3" id="KW-0862">Zinc</keyword>
<evidence type="ECO:0000256" key="4">
    <source>
        <dbReference type="PROSITE-ProRule" id="PRU00175"/>
    </source>
</evidence>
<reference evidence="8" key="1">
    <citation type="journal article" date="2022" name="IScience">
        <title>Evolution of zygomycete secretomes and the origins of terrestrial fungal ecologies.</title>
        <authorList>
            <person name="Chang Y."/>
            <person name="Wang Y."/>
            <person name="Mondo S."/>
            <person name="Ahrendt S."/>
            <person name="Andreopoulos W."/>
            <person name="Barry K."/>
            <person name="Beard J."/>
            <person name="Benny G.L."/>
            <person name="Blankenship S."/>
            <person name="Bonito G."/>
            <person name="Cuomo C."/>
            <person name="Desiro A."/>
            <person name="Gervers K.A."/>
            <person name="Hundley H."/>
            <person name="Kuo A."/>
            <person name="LaButti K."/>
            <person name="Lang B.F."/>
            <person name="Lipzen A."/>
            <person name="O'Donnell K."/>
            <person name="Pangilinan J."/>
            <person name="Reynolds N."/>
            <person name="Sandor L."/>
            <person name="Smith M.E."/>
            <person name="Tsang A."/>
            <person name="Grigoriev I.V."/>
            <person name="Stajich J.E."/>
            <person name="Spatafora J.W."/>
        </authorList>
    </citation>
    <scope>NUCLEOTIDE SEQUENCE</scope>
    <source>
        <strain evidence="8">RSA 2281</strain>
    </source>
</reference>
<name>A0AAD5KK53_9FUNG</name>
<dbReference type="Pfam" id="PF03105">
    <property type="entry name" value="SPX"/>
    <property type="match status" value="1"/>
</dbReference>
<keyword evidence="1" id="KW-0479">Metal-binding</keyword>
<dbReference type="PROSITE" id="PS00518">
    <property type="entry name" value="ZF_RING_1"/>
    <property type="match status" value="1"/>
</dbReference>
<feature type="region of interest" description="Disordered" evidence="5">
    <location>
        <begin position="134"/>
        <end position="171"/>
    </location>
</feature>
<protein>
    <submittedName>
        <fullName evidence="8">SPX domain-containing protein</fullName>
    </submittedName>
</protein>
<keyword evidence="9" id="KW-1185">Reference proteome</keyword>
<dbReference type="Proteomes" id="UP001209540">
    <property type="component" value="Unassembled WGS sequence"/>
</dbReference>
<evidence type="ECO:0000256" key="1">
    <source>
        <dbReference type="ARBA" id="ARBA00022723"/>
    </source>
</evidence>
<feature type="domain" description="SPX" evidence="7">
    <location>
        <begin position="1"/>
        <end position="420"/>
    </location>
</feature>
<evidence type="ECO:0000256" key="3">
    <source>
        <dbReference type="ARBA" id="ARBA00022833"/>
    </source>
</evidence>
<reference evidence="8" key="2">
    <citation type="submission" date="2023-02" db="EMBL/GenBank/DDBJ databases">
        <authorList>
            <consortium name="DOE Joint Genome Institute"/>
            <person name="Mondo S.J."/>
            <person name="Chang Y."/>
            <person name="Wang Y."/>
            <person name="Ahrendt S."/>
            <person name="Andreopoulos W."/>
            <person name="Barry K."/>
            <person name="Beard J."/>
            <person name="Benny G.L."/>
            <person name="Blankenship S."/>
            <person name="Bonito G."/>
            <person name="Cuomo C."/>
            <person name="Desiro A."/>
            <person name="Gervers K.A."/>
            <person name="Hundley H."/>
            <person name="Kuo A."/>
            <person name="LaButti K."/>
            <person name="Lang B.F."/>
            <person name="Lipzen A."/>
            <person name="O'Donnell K."/>
            <person name="Pangilinan J."/>
            <person name="Reynolds N."/>
            <person name="Sandor L."/>
            <person name="Smith M.W."/>
            <person name="Tsang A."/>
            <person name="Grigoriev I.V."/>
            <person name="Stajich J.E."/>
            <person name="Spatafora J.W."/>
        </authorList>
    </citation>
    <scope>NUCLEOTIDE SEQUENCE</scope>
    <source>
        <strain evidence="8">RSA 2281</strain>
    </source>
</reference>
<dbReference type="PANTHER" id="PTHR23327">
    <property type="entry name" value="RING FINGER PROTEIN 127"/>
    <property type="match status" value="1"/>
</dbReference>
<feature type="region of interest" description="Disordered" evidence="5">
    <location>
        <begin position="202"/>
        <end position="253"/>
    </location>
</feature>
<feature type="compositionally biased region" description="Polar residues" evidence="5">
    <location>
        <begin position="150"/>
        <end position="168"/>
    </location>
</feature>